<evidence type="ECO:0000313" key="1">
    <source>
        <dbReference type="EMBL" id="GHI38442.1"/>
    </source>
</evidence>
<organism evidence="1 2">
    <name type="scientific">Streptomyces violascens</name>
    <dbReference type="NCBI Taxonomy" id="67381"/>
    <lineage>
        <taxon>Bacteria</taxon>
        <taxon>Bacillati</taxon>
        <taxon>Actinomycetota</taxon>
        <taxon>Actinomycetes</taxon>
        <taxon>Kitasatosporales</taxon>
        <taxon>Streptomycetaceae</taxon>
        <taxon>Streptomyces</taxon>
    </lineage>
</organism>
<keyword evidence="2" id="KW-1185">Reference proteome</keyword>
<comment type="caution">
    <text evidence="1">The sequence shown here is derived from an EMBL/GenBank/DDBJ whole genome shotgun (WGS) entry which is preliminary data.</text>
</comment>
<gene>
    <name evidence="1" type="ORF">Sviol_28500</name>
</gene>
<evidence type="ECO:0000313" key="2">
    <source>
        <dbReference type="Proteomes" id="UP001050808"/>
    </source>
</evidence>
<dbReference type="Proteomes" id="UP001050808">
    <property type="component" value="Unassembled WGS sequence"/>
</dbReference>
<sequence>MSEWHWEYEPHETHVVGGETPPPPLLVAEVEKRAAEITRAAAALHLDGTRYEGLGDGVQTAFVPGGMFLYLTIVRHQCVYVLQVTASPM</sequence>
<protein>
    <submittedName>
        <fullName evidence="1">Uncharacterized protein</fullName>
    </submittedName>
</protein>
<reference evidence="1" key="1">
    <citation type="submission" date="2024-05" db="EMBL/GenBank/DDBJ databases">
        <title>Whole genome shotgun sequence of Streptomyces violascens NBRC 12920.</title>
        <authorList>
            <person name="Komaki H."/>
            <person name="Tamura T."/>
        </authorList>
    </citation>
    <scope>NUCLEOTIDE SEQUENCE</scope>
    <source>
        <strain evidence="1">NBRC 12920</strain>
    </source>
</reference>
<name>A0ABQ3QME7_9ACTN</name>
<proteinExistence type="predicted"/>
<accession>A0ABQ3QME7</accession>
<dbReference type="EMBL" id="BNDY01000006">
    <property type="protein sequence ID" value="GHI38442.1"/>
    <property type="molecule type" value="Genomic_DNA"/>
</dbReference>
<dbReference type="RefSeq" id="WP_189961642.1">
    <property type="nucleotide sequence ID" value="NZ_BMUA01000003.1"/>
</dbReference>